<dbReference type="PATRIC" id="fig|913086.3.peg.4277"/>
<dbReference type="GO" id="GO:0008422">
    <property type="term" value="F:beta-glucosidase activity"/>
    <property type="evidence" value="ECO:0007669"/>
    <property type="project" value="TreeGrafter"/>
</dbReference>
<feature type="active site" description="Nucleophile" evidence="2">
    <location>
        <position position="71"/>
    </location>
</feature>
<dbReference type="Proteomes" id="UP000003536">
    <property type="component" value="Unassembled WGS sequence"/>
</dbReference>
<gene>
    <name evidence="4" type="ORF">LTSEWAN_5544</name>
</gene>
<dbReference type="SUPFAM" id="SSF51445">
    <property type="entry name" value="(Trans)glycosidases"/>
    <property type="match status" value="1"/>
</dbReference>
<dbReference type="EMBL" id="AFCX01001822">
    <property type="protein sequence ID" value="EHC98486.1"/>
    <property type="molecule type" value="Genomic_DNA"/>
</dbReference>
<dbReference type="GO" id="GO:0016052">
    <property type="term" value="P:carbohydrate catabolic process"/>
    <property type="evidence" value="ECO:0007669"/>
    <property type="project" value="TreeGrafter"/>
</dbReference>
<evidence type="ECO:0000313" key="4">
    <source>
        <dbReference type="EMBL" id="EHC98486.1"/>
    </source>
</evidence>
<evidence type="ECO:0000256" key="1">
    <source>
        <dbReference type="ARBA" id="ARBA00010838"/>
    </source>
</evidence>
<dbReference type="PANTHER" id="PTHR10353:SF139">
    <property type="entry name" value="6-PHOSPHO-BETA-GLUCOSIDASE GMUD"/>
    <property type="match status" value="1"/>
</dbReference>
<organism evidence="4 5">
    <name type="scientific">Salmonella enterica subsp. enterica serovar Wandsworth str. A4-580</name>
    <dbReference type="NCBI Taxonomy" id="913086"/>
    <lineage>
        <taxon>Bacteria</taxon>
        <taxon>Pseudomonadati</taxon>
        <taxon>Pseudomonadota</taxon>
        <taxon>Gammaproteobacteria</taxon>
        <taxon>Enterobacterales</taxon>
        <taxon>Enterobacteriaceae</taxon>
        <taxon>Salmonella</taxon>
    </lineage>
</organism>
<name>G5SIL8_SALET</name>
<reference evidence="4 5" key="1">
    <citation type="journal article" date="2011" name="BMC Genomics">
        <title>Genome sequencing reveals diversification of virulence factor content and possible host adaptation in distinct subpopulations of Salmonella enterica.</title>
        <authorList>
            <person name="den Bakker H.C."/>
            <person name="Moreno Switt A.I."/>
            <person name="Govoni G."/>
            <person name="Cummings C.A."/>
            <person name="Ranieri M.L."/>
            <person name="Degoricija L."/>
            <person name="Hoelzer K."/>
            <person name="Rodriguez-Rivera L.D."/>
            <person name="Brown S."/>
            <person name="Bolchacova E."/>
            <person name="Furtado M.R."/>
            <person name="Wiedmann M."/>
        </authorList>
    </citation>
    <scope>NUCLEOTIDE SEQUENCE [LARGE SCALE GENOMIC DNA]</scope>
    <source>
        <strain evidence="4 5">A4-580</strain>
    </source>
</reference>
<dbReference type="PRINTS" id="PR00131">
    <property type="entry name" value="GLHYDRLASE1"/>
</dbReference>
<dbReference type="Gene3D" id="3.20.20.80">
    <property type="entry name" value="Glycosidases"/>
    <property type="match status" value="1"/>
</dbReference>
<evidence type="ECO:0000313" key="5">
    <source>
        <dbReference type="Proteomes" id="UP000003536"/>
    </source>
</evidence>
<sequence length="167" mass="19837">INYYQPRRVKCRDTAVNPQAPFMPEWLFDYYDMPGRKMNPYRGWEIYAPGIYDIITNLRDNYGNPRCFISENGMGVENEQRFVQAGQIHDDYRIDFISEHLKWLHKGISEGCHCLGYHMWTFIDNWSWLNGYKNRYGFVQLDLATQTRTVKKSGEWFAATAEHNGFD</sequence>
<dbReference type="Pfam" id="PF00232">
    <property type="entry name" value="Glyco_hydro_1"/>
    <property type="match status" value="1"/>
</dbReference>
<evidence type="ECO:0000256" key="2">
    <source>
        <dbReference type="PROSITE-ProRule" id="PRU10055"/>
    </source>
</evidence>
<evidence type="ECO:0000256" key="3">
    <source>
        <dbReference type="RuleBase" id="RU003690"/>
    </source>
</evidence>
<comment type="similarity">
    <text evidence="1 3">Belongs to the glycosyl hydrolase 1 family.</text>
</comment>
<dbReference type="InterPro" id="IPR001360">
    <property type="entry name" value="Glyco_hydro_1"/>
</dbReference>
<dbReference type="GO" id="GO:0005829">
    <property type="term" value="C:cytosol"/>
    <property type="evidence" value="ECO:0007669"/>
    <property type="project" value="TreeGrafter"/>
</dbReference>
<protein>
    <submittedName>
        <fullName evidence="4">Beta-glucosidase</fullName>
    </submittedName>
</protein>
<accession>G5SIL8</accession>
<feature type="non-terminal residue" evidence="4">
    <location>
        <position position="1"/>
    </location>
</feature>
<dbReference type="PROSITE" id="PS00572">
    <property type="entry name" value="GLYCOSYL_HYDROL_F1_1"/>
    <property type="match status" value="1"/>
</dbReference>
<dbReference type="PANTHER" id="PTHR10353">
    <property type="entry name" value="GLYCOSYL HYDROLASE"/>
    <property type="match status" value="1"/>
</dbReference>
<dbReference type="InterPro" id="IPR018120">
    <property type="entry name" value="Glyco_hydro_1_AS"/>
</dbReference>
<comment type="caution">
    <text evidence="4">The sequence shown here is derived from an EMBL/GenBank/DDBJ whole genome shotgun (WGS) entry which is preliminary data.</text>
</comment>
<proteinExistence type="inferred from homology"/>
<dbReference type="AlphaFoldDB" id="G5SIL8"/>
<dbReference type="InterPro" id="IPR017853">
    <property type="entry name" value="GH"/>
</dbReference>